<evidence type="ECO:0000256" key="1">
    <source>
        <dbReference type="SAM" id="SignalP"/>
    </source>
</evidence>
<comment type="caution">
    <text evidence="2">The sequence shown here is derived from an EMBL/GenBank/DDBJ whole genome shotgun (WGS) entry which is preliminary data.</text>
</comment>
<sequence>MKKIIAAIVVLVCATGMKAQEVTVGTDVVSSYVWRGGQLSGTSIQPSFDFSAGSFSVGAWGSVDLLGSVHKELDLTIGYEVQGVSLSITDYWIPVSSAGTTNPSYFVYDTDKNTGHTFEATIGYTLPIESCPLSLAWSTNFAGVDGVNADGKTAYSSYFEASYPFNVKDIAVEAAIGLVPWATNFYSTNGFNITNISLKAGKEIKIADFTIPVFGQFVVNPRTEDAFLVFGVSF</sequence>
<evidence type="ECO:0000313" key="2">
    <source>
        <dbReference type="EMBL" id="KAA6302119.1"/>
    </source>
</evidence>
<dbReference type="Pfam" id="PF09694">
    <property type="entry name" value="Gcw_chp"/>
    <property type="match status" value="1"/>
</dbReference>
<dbReference type="Proteomes" id="UP000324575">
    <property type="component" value="Unassembled WGS sequence"/>
</dbReference>
<feature type="signal peptide" evidence="1">
    <location>
        <begin position="1"/>
        <end position="19"/>
    </location>
</feature>
<dbReference type="EMBL" id="SNRX01000010">
    <property type="protein sequence ID" value="KAA6302119.1"/>
    <property type="molecule type" value="Genomic_DNA"/>
</dbReference>
<organism evidence="2 3">
    <name type="scientific">Candidatus Ordinivivax streblomastigis</name>
    <dbReference type="NCBI Taxonomy" id="2540710"/>
    <lineage>
        <taxon>Bacteria</taxon>
        <taxon>Pseudomonadati</taxon>
        <taxon>Bacteroidota</taxon>
        <taxon>Bacteroidia</taxon>
        <taxon>Bacteroidales</taxon>
        <taxon>Candidatus Ordinivivax</taxon>
    </lineage>
</organism>
<protein>
    <recommendedName>
        <fullName evidence="4">FrrB</fullName>
    </recommendedName>
</protein>
<evidence type="ECO:0008006" key="4">
    <source>
        <dbReference type="Google" id="ProtNLM"/>
    </source>
</evidence>
<dbReference type="InterPro" id="IPR010239">
    <property type="entry name" value="CHP02001"/>
</dbReference>
<gene>
    <name evidence="2" type="ORF">EZS26_001720</name>
</gene>
<feature type="chain" id="PRO_5024379874" description="FrrB" evidence="1">
    <location>
        <begin position="20"/>
        <end position="234"/>
    </location>
</feature>
<evidence type="ECO:0000313" key="3">
    <source>
        <dbReference type="Proteomes" id="UP000324575"/>
    </source>
</evidence>
<accession>A0A5M8P114</accession>
<keyword evidence="1" id="KW-0732">Signal</keyword>
<dbReference type="AlphaFoldDB" id="A0A5M8P114"/>
<proteinExistence type="predicted"/>
<reference evidence="2 3" key="1">
    <citation type="submission" date="2019-03" db="EMBL/GenBank/DDBJ databases">
        <title>Single cell metagenomics reveals metabolic interactions within the superorganism composed of flagellate Streblomastix strix and complex community of Bacteroidetes bacteria on its surface.</title>
        <authorList>
            <person name="Treitli S.C."/>
            <person name="Kolisko M."/>
            <person name="Husnik F."/>
            <person name="Keeling P."/>
            <person name="Hampl V."/>
        </authorList>
    </citation>
    <scope>NUCLEOTIDE SEQUENCE [LARGE SCALE GENOMIC DNA]</scope>
    <source>
        <strain evidence="2">St1</strain>
    </source>
</reference>
<name>A0A5M8P114_9BACT</name>